<dbReference type="Gene3D" id="1.25.40.20">
    <property type="entry name" value="Ankyrin repeat-containing domain"/>
    <property type="match status" value="1"/>
</dbReference>
<organism evidence="4 5">
    <name type="scientific">Xenoophorus captivus</name>
    <dbReference type="NCBI Taxonomy" id="1517983"/>
    <lineage>
        <taxon>Eukaryota</taxon>
        <taxon>Metazoa</taxon>
        <taxon>Chordata</taxon>
        <taxon>Craniata</taxon>
        <taxon>Vertebrata</taxon>
        <taxon>Euteleostomi</taxon>
        <taxon>Actinopterygii</taxon>
        <taxon>Neopterygii</taxon>
        <taxon>Teleostei</taxon>
        <taxon>Neoteleostei</taxon>
        <taxon>Acanthomorphata</taxon>
        <taxon>Ovalentaria</taxon>
        <taxon>Atherinomorphae</taxon>
        <taxon>Cyprinodontiformes</taxon>
        <taxon>Goodeidae</taxon>
        <taxon>Xenoophorus</taxon>
    </lineage>
</organism>
<dbReference type="PROSITE" id="PS50297">
    <property type="entry name" value="ANK_REP_REGION"/>
    <property type="match status" value="1"/>
</dbReference>
<dbReference type="InterPro" id="IPR002110">
    <property type="entry name" value="Ankyrin_rpt"/>
</dbReference>
<reference evidence="4 5" key="1">
    <citation type="submission" date="2021-06" db="EMBL/GenBank/DDBJ databases">
        <authorList>
            <person name="Palmer J.M."/>
        </authorList>
    </citation>
    <scope>NUCLEOTIDE SEQUENCE [LARGE SCALE GENOMIC DNA]</scope>
    <source>
        <strain evidence="4 5">XC_2019</strain>
        <tissue evidence="4">Muscle</tissue>
    </source>
</reference>
<proteinExistence type="predicted"/>
<accession>A0ABV0RGK2</accession>
<dbReference type="PROSITE" id="PS50088">
    <property type="entry name" value="ANK_REPEAT"/>
    <property type="match status" value="1"/>
</dbReference>
<protein>
    <submittedName>
        <fullName evidence="4">Uncharacterized protein</fullName>
    </submittedName>
</protein>
<sequence length="85" mass="9268">MLVSTHPNLMTSHIRLHTPLHLAARNGHHSTIQTLLEAGMDVNCVTDMGKSLENGPDWPSASPTVHCAYHDVCDSFSGECIALFE</sequence>
<dbReference type="InterPro" id="IPR033635">
    <property type="entry name" value="ANKS1/Caskin"/>
</dbReference>
<dbReference type="SMART" id="SM00248">
    <property type="entry name" value="ANK"/>
    <property type="match status" value="1"/>
</dbReference>
<keyword evidence="1" id="KW-0677">Repeat</keyword>
<evidence type="ECO:0000313" key="4">
    <source>
        <dbReference type="EMBL" id="MEQ2206841.1"/>
    </source>
</evidence>
<evidence type="ECO:0000256" key="2">
    <source>
        <dbReference type="ARBA" id="ARBA00023043"/>
    </source>
</evidence>
<name>A0ABV0RGK2_9TELE</name>
<comment type="caution">
    <text evidence="4">The sequence shown here is derived from an EMBL/GenBank/DDBJ whole genome shotgun (WGS) entry which is preliminary data.</text>
</comment>
<evidence type="ECO:0000256" key="3">
    <source>
        <dbReference type="PROSITE-ProRule" id="PRU00023"/>
    </source>
</evidence>
<dbReference type="InterPro" id="IPR036770">
    <property type="entry name" value="Ankyrin_rpt-contain_sf"/>
</dbReference>
<keyword evidence="5" id="KW-1185">Reference proteome</keyword>
<gene>
    <name evidence="4" type="ORF">XENOCAPTIV_003649</name>
</gene>
<dbReference type="EMBL" id="JAHRIN010043386">
    <property type="protein sequence ID" value="MEQ2206841.1"/>
    <property type="molecule type" value="Genomic_DNA"/>
</dbReference>
<evidence type="ECO:0000313" key="5">
    <source>
        <dbReference type="Proteomes" id="UP001434883"/>
    </source>
</evidence>
<keyword evidence="2 3" id="KW-0040">ANK repeat</keyword>
<dbReference type="SUPFAM" id="SSF48403">
    <property type="entry name" value="Ankyrin repeat"/>
    <property type="match status" value="1"/>
</dbReference>
<dbReference type="PANTHER" id="PTHR24174:SF3">
    <property type="entry name" value="ANKYRIN REPEAT AND STERILE ALPHA MOTIF DOMAIN-CONTAINING PROTEIN 1B"/>
    <property type="match status" value="1"/>
</dbReference>
<dbReference type="Proteomes" id="UP001434883">
    <property type="component" value="Unassembled WGS sequence"/>
</dbReference>
<dbReference type="PANTHER" id="PTHR24174">
    <property type="entry name" value="ANKYRIN REPEAT AND STERILE ALPHA MOTIF DOMAIN-CONTAINING PROTEIN 1"/>
    <property type="match status" value="1"/>
</dbReference>
<evidence type="ECO:0000256" key="1">
    <source>
        <dbReference type="ARBA" id="ARBA00022737"/>
    </source>
</evidence>
<feature type="repeat" description="ANK" evidence="3">
    <location>
        <begin position="15"/>
        <end position="47"/>
    </location>
</feature>
<dbReference type="Pfam" id="PF00023">
    <property type="entry name" value="Ank"/>
    <property type="match status" value="1"/>
</dbReference>